<feature type="region of interest" description="Disordered" evidence="1">
    <location>
        <begin position="1"/>
        <end position="176"/>
    </location>
</feature>
<dbReference type="EMBL" id="VAWE01000001">
    <property type="protein sequence ID" value="TLQ47783.1"/>
    <property type="molecule type" value="Genomic_DNA"/>
</dbReference>
<evidence type="ECO:0000313" key="3">
    <source>
        <dbReference type="Proteomes" id="UP000305921"/>
    </source>
</evidence>
<feature type="compositionally biased region" description="Basic residues" evidence="1">
    <location>
        <begin position="147"/>
        <end position="156"/>
    </location>
</feature>
<gene>
    <name evidence="2" type="ORF">FEF34_37020</name>
</gene>
<dbReference type="RefSeq" id="WP_138057063.1">
    <property type="nucleotide sequence ID" value="NZ_VAWE01000001.1"/>
</dbReference>
<comment type="caution">
    <text evidence="2">The sequence shown here is derived from an EMBL/GenBank/DDBJ whole genome shotgun (WGS) entry which is preliminary data.</text>
</comment>
<keyword evidence="3" id="KW-1185">Reference proteome</keyword>
<accession>A0A5R9EIW5</accession>
<sequence length="176" mass="18298">MTQPTPVRRPSIEHPGIPLAAPAALAPLPTGLEAGQPDCSHEEFRLGPLSPDGRADPWGQGPRPNGATRPLPVAASTPHAAHVPLGANAIGSTGARTVAGALPGSPLIRREPHHTDPTRRGTKVLPAAVPEGSPLECTGRGPGLPRGGKRRHHQRLRPVSGPIAHHDPRVKGSVHR</sequence>
<organism evidence="2 3">
    <name type="scientific">Streptomyces marianii</name>
    <dbReference type="NCBI Taxonomy" id="1817406"/>
    <lineage>
        <taxon>Bacteria</taxon>
        <taxon>Bacillati</taxon>
        <taxon>Actinomycetota</taxon>
        <taxon>Actinomycetes</taxon>
        <taxon>Kitasatosporales</taxon>
        <taxon>Streptomycetaceae</taxon>
        <taxon>Streptomyces</taxon>
    </lineage>
</organism>
<proteinExistence type="predicted"/>
<name>A0A5R9EIW5_9ACTN</name>
<dbReference type="Proteomes" id="UP000305921">
    <property type="component" value="Unassembled WGS sequence"/>
</dbReference>
<dbReference type="AlphaFoldDB" id="A0A5R9EIW5"/>
<dbReference type="OrthoDB" id="636045at2"/>
<evidence type="ECO:0000313" key="2">
    <source>
        <dbReference type="EMBL" id="TLQ47783.1"/>
    </source>
</evidence>
<feature type="compositionally biased region" description="Low complexity" evidence="1">
    <location>
        <begin position="18"/>
        <end position="29"/>
    </location>
</feature>
<evidence type="ECO:0000256" key="1">
    <source>
        <dbReference type="SAM" id="MobiDB-lite"/>
    </source>
</evidence>
<protein>
    <submittedName>
        <fullName evidence="2">Uncharacterized protein</fullName>
    </submittedName>
</protein>
<feature type="compositionally biased region" description="Basic and acidic residues" evidence="1">
    <location>
        <begin position="108"/>
        <end position="119"/>
    </location>
</feature>
<reference evidence="2 3" key="1">
    <citation type="submission" date="2019-05" db="EMBL/GenBank/DDBJ databases">
        <title>Streptomyces marianii sp. nov., a novel marine actinomycete from southern coast of India.</title>
        <authorList>
            <person name="Iniyan A.M."/>
            <person name="Wink J."/>
            <person name="Ramprasad E."/>
            <person name="Ramana C.V."/>
            <person name="Bunk B."/>
            <person name="Sproer C."/>
            <person name="Joseph F.-J.R.S."/>
            <person name="Vincent S.G.P."/>
        </authorList>
    </citation>
    <scope>NUCLEOTIDE SEQUENCE [LARGE SCALE GENOMIC DNA]</scope>
    <source>
        <strain evidence="2 3">ICN19</strain>
    </source>
</reference>